<dbReference type="InterPro" id="IPR013083">
    <property type="entry name" value="Znf_RING/FYVE/PHD"/>
</dbReference>
<dbReference type="AlphaFoldDB" id="A0A0B1T859"/>
<evidence type="ECO:0000256" key="2">
    <source>
        <dbReference type="ARBA" id="ARBA00022771"/>
    </source>
</evidence>
<evidence type="ECO:0000259" key="6">
    <source>
        <dbReference type="PROSITE" id="PS50016"/>
    </source>
</evidence>
<keyword evidence="2 4" id="KW-0863">Zinc-finger</keyword>
<feature type="region of interest" description="Disordered" evidence="5">
    <location>
        <begin position="26"/>
        <end position="46"/>
    </location>
</feature>
<dbReference type="Pfam" id="PF13831">
    <property type="entry name" value="PHD_2"/>
    <property type="match status" value="1"/>
</dbReference>
<feature type="compositionally biased region" description="Basic residues" evidence="5">
    <location>
        <begin position="32"/>
        <end position="42"/>
    </location>
</feature>
<evidence type="ECO:0000313" key="7">
    <source>
        <dbReference type="EMBL" id="KHJ93728.1"/>
    </source>
</evidence>
<dbReference type="PANTHER" id="PTHR13793:SF107">
    <property type="entry name" value="BROMODOMAIN-CONTAINING PROTEIN HOMOLOG"/>
    <property type="match status" value="1"/>
</dbReference>
<gene>
    <name evidence="7" type="ORF">OESDEN_06357</name>
</gene>
<keyword evidence="3" id="KW-0862">Zinc</keyword>
<dbReference type="InterPro" id="IPR019787">
    <property type="entry name" value="Znf_PHD-finger"/>
</dbReference>
<protein>
    <submittedName>
        <fullName evidence="7">PHD-finger</fullName>
    </submittedName>
</protein>
<sequence>MTPAAPHLERFIPKAKFRRIHRRSFGSEATKAKKSSKLKTDHRKMLSTSYSNVESCDEEDISPKRKRFSPINHRFATTPSTSKKTHCDNHVEFSDEDAEDIPHTSYGRKCNKSGFGSTKEGNNSKTESSSAEENANNTGVNDLFTKHGYYIVQNDGKPAEMFRTDLVDRLRKGIDAHIDSDDEDIPGSGLARMTDRWRTEWSYGTQVPLQPDCPTVNEVRKTAVRCQPSSHSTQQRKALMKNFLSKPYVEFPRDPLRLYESTRLDEHWLILINKKRADMHCPALTMGTLLTIMNAFEIECYKNVHKKLLEPLHSPSSRIGEYDEEAPCDICRACESEPDDEMVFCDGCNLCVHMSCYGLQLLPPGEWLCMKCRYCFGGFIISFSSIEIIMLL</sequence>
<feature type="domain" description="PHD-type" evidence="6">
    <location>
        <begin position="325"/>
        <end position="375"/>
    </location>
</feature>
<dbReference type="InterPro" id="IPR001965">
    <property type="entry name" value="Znf_PHD"/>
</dbReference>
<dbReference type="PANTHER" id="PTHR13793">
    <property type="entry name" value="PHD FINGER PROTEINS"/>
    <property type="match status" value="1"/>
</dbReference>
<dbReference type="GO" id="GO:0006357">
    <property type="term" value="P:regulation of transcription by RNA polymerase II"/>
    <property type="evidence" value="ECO:0007669"/>
    <property type="project" value="TreeGrafter"/>
</dbReference>
<dbReference type="InterPro" id="IPR050701">
    <property type="entry name" value="Histone_Mod_Regulator"/>
</dbReference>
<name>A0A0B1T859_OESDE</name>
<dbReference type="SMART" id="SM00249">
    <property type="entry name" value="PHD"/>
    <property type="match status" value="1"/>
</dbReference>
<accession>A0A0B1T859</accession>
<evidence type="ECO:0000313" key="8">
    <source>
        <dbReference type="Proteomes" id="UP000053660"/>
    </source>
</evidence>
<keyword evidence="1" id="KW-0479">Metal-binding</keyword>
<dbReference type="CDD" id="cd15492">
    <property type="entry name" value="PHD_BRPF_JADE_like"/>
    <property type="match status" value="1"/>
</dbReference>
<dbReference type="InterPro" id="IPR011011">
    <property type="entry name" value="Znf_FYVE_PHD"/>
</dbReference>
<dbReference type="EMBL" id="KN550636">
    <property type="protein sequence ID" value="KHJ93728.1"/>
    <property type="molecule type" value="Genomic_DNA"/>
</dbReference>
<evidence type="ECO:0000256" key="1">
    <source>
        <dbReference type="ARBA" id="ARBA00022723"/>
    </source>
</evidence>
<evidence type="ECO:0000256" key="4">
    <source>
        <dbReference type="PROSITE-ProRule" id="PRU00146"/>
    </source>
</evidence>
<reference evidence="7 8" key="1">
    <citation type="submission" date="2014-03" db="EMBL/GenBank/DDBJ databases">
        <title>Draft genome of the hookworm Oesophagostomum dentatum.</title>
        <authorList>
            <person name="Mitreva M."/>
        </authorList>
    </citation>
    <scope>NUCLEOTIDE SEQUENCE [LARGE SCALE GENOMIC DNA]</scope>
    <source>
        <strain evidence="7 8">OD-Hann</strain>
    </source>
</reference>
<proteinExistence type="predicted"/>
<dbReference type="OrthoDB" id="20839at2759"/>
<organism evidence="7 8">
    <name type="scientific">Oesophagostomum dentatum</name>
    <name type="common">Nodular worm</name>
    <dbReference type="NCBI Taxonomy" id="61180"/>
    <lineage>
        <taxon>Eukaryota</taxon>
        <taxon>Metazoa</taxon>
        <taxon>Ecdysozoa</taxon>
        <taxon>Nematoda</taxon>
        <taxon>Chromadorea</taxon>
        <taxon>Rhabditida</taxon>
        <taxon>Rhabditina</taxon>
        <taxon>Rhabditomorpha</taxon>
        <taxon>Strongyloidea</taxon>
        <taxon>Strongylidae</taxon>
        <taxon>Oesophagostomum</taxon>
    </lineage>
</organism>
<feature type="region of interest" description="Disordered" evidence="5">
    <location>
        <begin position="59"/>
        <end position="139"/>
    </location>
</feature>
<dbReference type="PROSITE" id="PS01359">
    <property type="entry name" value="ZF_PHD_1"/>
    <property type="match status" value="1"/>
</dbReference>
<dbReference type="Proteomes" id="UP000053660">
    <property type="component" value="Unassembled WGS sequence"/>
</dbReference>
<dbReference type="Gene3D" id="3.30.40.10">
    <property type="entry name" value="Zinc/RING finger domain, C3HC4 (zinc finger)"/>
    <property type="match status" value="1"/>
</dbReference>
<evidence type="ECO:0000256" key="5">
    <source>
        <dbReference type="SAM" id="MobiDB-lite"/>
    </source>
</evidence>
<dbReference type="GO" id="GO:0008270">
    <property type="term" value="F:zinc ion binding"/>
    <property type="evidence" value="ECO:0007669"/>
    <property type="project" value="UniProtKB-KW"/>
</dbReference>
<dbReference type="InterPro" id="IPR019786">
    <property type="entry name" value="Zinc_finger_PHD-type_CS"/>
</dbReference>
<dbReference type="PROSITE" id="PS50016">
    <property type="entry name" value="ZF_PHD_2"/>
    <property type="match status" value="1"/>
</dbReference>
<dbReference type="SUPFAM" id="SSF57903">
    <property type="entry name" value="FYVE/PHD zinc finger"/>
    <property type="match status" value="1"/>
</dbReference>
<keyword evidence="8" id="KW-1185">Reference proteome</keyword>
<evidence type="ECO:0000256" key="3">
    <source>
        <dbReference type="ARBA" id="ARBA00022833"/>
    </source>
</evidence>
<feature type="compositionally biased region" description="Polar residues" evidence="5">
    <location>
        <begin position="114"/>
        <end position="139"/>
    </location>
</feature>